<keyword evidence="2" id="KW-0547">Nucleotide-binding</keyword>
<dbReference type="GO" id="GO:0005524">
    <property type="term" value="F:ATP binding"/>
    <property type="evidence" value="ECO:0007669"/>
    <property type="project" value="UniProtKB-KW"/>
</dbReference>
<proteinExistence type="predicted"/>
<protein>
    <submittedName>
        <fullName evidence="5">Vitamin B12 import ATP-binding protein BtuD</fullName>
        <ecNumber evidence="5">3.6.3.33</ecNumber>
    </submittedName>
</protein>
<accession>A0A379G313</accession>
<dbReference type="Proteomes" id="UP000255129">
    <property type="component" value="Unassembled WGS sequence"/>
</dbReference>
<keyword evidence="5" id="KW-0378">Hydrolase</keyword>
<dbReference type="PROSITE" id="PS50893">
    <property type="entry name" value="ABC_TRANSPORTER_2"/>
    <property type="match status" value="1"/>
</dbReference>
<evidence type="ECO:0000259" key="4">
    <source>
        <dbReference type="PROSITE" id="PS50893"/>
    </source>
</evidence>
<dbReference type="PANTHER" id="PTHR42734:SF18">
    <property type="entry name" value="VITAMIN B12 IMPORT ATP-BINDING PROTEIN BTUD"/>
    <property type="match status" value="1"/>
</dbReference>
<gene>
    <name evidence="5" type="primary">btuD</name>
    <name evidence="5" type="ORF">NCTC12026_01715</name>
</gene>
<evidence type="ECO:0000256" key="2">
    <source>
        <dbReference type="ARBA" id="ARBA00022741"/>
    </source>
</evidence>
<feature type="domain" description="ABC transporter" evidence="4">
    <location>
        <begin position="1"/>
        <end position="236"/>
    </location>
</feature>
<evidence type="ECO:0000256" key="1">
    <source>
        <dbReference type="ARBA" id="ARBA00022448"/>
    </source>
</evidence>
<dbReference type="InterPro" id="IPR017871">
    <property type="entry name" value="ABC_transporter-like_CS"/>
</dbReference>
<dbReference type="PROSITE" id="PS00211">
    <property type="entry name" value="ABC_TRANSPORTER_1"/>
    <property type="match status" value="1"/>
</dbReference>
<dbReference type="Pfam" id="PF00005">
    <property type="entry name" value="ABC_tran"/>
    <property type="match status" value="1"/>
</dbReference>
<evidence type="ECO:0000256" key="3">
    <source>
        <dbReference type="ARBA" id="ARBA00022840"/>
    </source>
</evidence>
<evidence type="ECO:0000313" key="6">
    <source>
        <dbReference type="Proteomes" id="UP000255129"/>
    </source>
</evidence>
<keyword evidence="1" id="KW-0813">Transport</keyword>
<dbReference type="RefSeq" id="WP_112836607.1">
    <property type="nucleotide sequence ID" value="NZ_JAOXDD010000045.1"/>
</dbReference>
<dbReference type="PANTHER" id="PTHR42734">
    <property type="entry name" value="METAL TRANSPORT SYSTEM ATP-BINDING PROTEIN TM_0124-RELATED"/>
    <property type="match status" value="1"/>
</dbReference>
<dbReference type="EMBL" id="UGUA01000002">
    <property type="protein sequence ID" value="SUC35327.1"/>
    <property type="molecule type" value="Genomic_DNA"/>
</dbReference>
<dbReference type="GO" id="GO:0016887">
    <property type="term" value="F:ATP hydrolysis activity"/>
    <property type="evidence" value="ECO:0007669"/>
    <property type="project" value="InterPro"/>
</dbReference>
<dbReference type="InterPro" id="IPR027417">
    <property type="entry name" value="P-loop_NTPase"/>
</dbReference>
<dbReference type="InterPro" id="IPR003439">
    <property type="entry name" value="ABC_transporter-like_ATP-bd"/>
</dbReference>
<sequence length="255" mass="28764">MNKKIILDITNLSVSGRLHQVTQQVSAGEQIHLLGANGAGKSTLLAALSGCESYTGNIYLNHINLKNYSAQELGKQRAYLTQQMGILPSLKVFQYLGLFTSNCDVNRSIFDVLCRDFQLLPLLAKSINQLSGGEWQRVRIVAMFLQVWDSHVLSGKIIFFDEPINNLDIIHQGILDKWVKYFCDCSGTVIMSGHNLSHSYKNASQIWMIKKGTLIYTGKPDEIMTDINLSDIFMADIQLIHNSSHRVWQIIDFDN</sequence>
<dbReference type="EC" id="3.6.3.33" evidence="5"/>
<dbReference type="InterPro" id="IPR050153">
    <property type="entry name" value="Metal_Ion_Import_ABC"/>
</dbReference>
<organism evidence="5 6">
    <name type="scientific">Providencia rustigianii</name>
    <dbReference type="NCBI Taxonomy" id="158850"/>
    <lineage>
        <taxon>Bacteria</taxon>
        <taxon>Pseudomonadati</taxon>
        <taxon>Pseudomonadota</taxon>
        <taxon>Gammaproteobacteria</taxon>
        <taxon>Enterobacterales</taxon>
        <taxon>Morganellaceae</taxon>
        <taxon>Providencia</taxon>
    </lineage>
</organism>
<name>A0A379G313_9GAMM</name>
<dbReference type="Gene3D" id="3.40.50.300">
    <property type="entry name" value="P-loop containing nucleotide triphosphate hydrolases"/>
    <property type="match status" value="1"/>
</dbReference>
<dbReference type="AlphaFoldDB" id="A0A379G313"/>
<dbReference type="OrthoDB" id="5292475at2"/>
<evidence type="ECO:0000313" key="5">
    <source>
        <dbReference type="EMBL" id="SUC35327.1"/>
    </source>
</evidence>
<reference evidence="5 6" key="1">
    <citation type="submission" date="2018-06" db="EMBL/GenBank/DDBJ databases">
        <authorList>
            <consortium name="Pathogen Informatics"/>
            <person name="Doyle S."/>
        </authorList>
    </citation>
    <scope>NUCLEOTIDE SEQUENCE [LARGE SCALE GENOMIC DNA]</scope>
    <source>
        <strain evidence="5 6">NCTC12026</strain>
    </source>
</reference>
<keyword evidence="3 5" id="KW-0067">ATP-binding</keyword>
<dbReference type="SUPFAM" id="SSF52540">
    <property type="entry name" value="P-loop containing nucleoside triphosphate hydrolases"/>
    <property type="match status" value="1"/>
</dbReference>